<reference evidence="1" key="2">
    <citation type="submission" date="2018-08" db="UniProtKB">
        <authorList>
            <consortium name="EnsemblPlants"/>
        </authorList>
    </citation>
    <scope>IDENTIFICATION</scope>
    <source>
        <strain evidence="1">Yugu1</strain>
    </source>
</reference>
<dbReference type="EnsemblPlants" id="KQL26437">
    <property type="protein sequence ID" value="KQL26437"/>
    <property type="gene ID" value="SETIT_033446mg"/>
</dbReference>
<accession>K4A3J3</accession>
<dbReference type="EMBL" id="AGNK02001315">
    <property type="status" value="NOT_ANNOTATED_CDS"/>
    <property type="molecule type" value="Genomic_DNA"/>
</dbReference>
<dbReference type="HOGENOM" id="CLU_3160901_0_0_1"/>
<dbReference type="InParanoid" id="K4A3J3"/>
<organism evidence="1 2">
    <name type="scientific">Setaria italica</name>
    <name type="common">Foxtail millet</name>
    <name type="synonym">Panicum italicum</name>
    <dbReference type="NCBI Taxonomy" id="4555"/>
    <lineage>
        <taxon>Eukaryota</taxon>
        <taxon>Viridiplantae</taxon>
        <taxon>Streptophyta</taxon>
        <taxon>Embryophyta</taxon>
        <taxon>Tracheophyta</taxon>
        <taxon>Spermatophyta</taxon>
        <taxon>Magnoliopsida</taxon>
        <taxon>Liliopsida</taxon>
        <taxon>Poales</taxon>
        <taxon>Poaceae</taxon>
        <taxon>PACMAD clade</taxon>
        <taxon>Panicoideae</taxon>
        <taxon>Panicodae</taxon>
        <taxon>Paniceae</taxon>
        <taxon>Cenchrinae</taxon>
        <taxon>Setaria</taxon>
    </lineage>
</organism>
<dbReference type="Gramene" id="KQL26437">
    <property type="protein sequence ID" value="KQL26437"/>
    <property type="gene ID" value="SETIT_033446mg"/>
</dbReference>
<keyword evidence="2" id="KW-1185">Reference proteome</keyword>
<protein>
    <submittedName>
        <fullName evidence="1">Uncharacterized protein</fullName>
    </submittedName>
</protein>
<dbReference type="AlphaFoldDB" id="K4A3J3"/>
<proteinExistence type="predicted"/>
<evidence type="ECO:0000313" key="1">
    <source>
        <dbReference type="EnsemblPlants" id="KQL26437"/>
    </source>
</evidence>
<reference evidence="2" key="1">
    <citation type="journal article" date="2012" name="Nat. Biotechnol.">
        <title>Reference genome sequence of the model plant Setaria.</title>
        <authorList>
            <person name="Bennetzen J.L."/>
            <person name="Schmutz J."/>
            <person name="Wang H."/>
            <person name="Percifield R."/>
            <person name="Hawkins J."/>
            <person name="Pontaroli A.C."/>
            <person name="Estep M."/>
            <person name="Feng L."/>
            <person name="Vaughn J.N."/>
            <person name="Grimwood J."/>
            <person name="Jenkins J."/>
            <person name="Barry K."/>
            <person name="Lindquist E."/>
            <person name="Hellsten U."/>
            <person name="Deshpande S."/>
            <person name="Wang X."/>
            <person name="Wu X."/>
            <person name="Mitros T."/>
            <person name="Triplett J."/>
            <person name="Yang X."/>
            <person name="Ye C.Y."/>
            <person name="Mauro-Herrera M."/>
            <person name="Wang L."/>
            <person name="Li P."/>
            <person name="Sharma M."/>
            <person name="Sharma R."/>
            <person name="Ronald P.C."/>
            <person name="Panaud O."/>
            <person name="Kellogg E.A."/>
            <person name="Brutnell T.P."/>
            <person name="Doust A.N."/>
            <person name="Tuskan G.A."/>
            <person name="Rokhsar D."/>
            <person name="Devos K.M."/>
        </authorList>
    </citation>
    <scope>NUCLEOTIDE SEQUENCE [LARGE SCALE GENOMIC DNA]</scope>
    <source>
        <strain evidence="2">cv. Yugu1</strain>
    </source>
</reference>
<sequence>MVHLHKESIKLLGQGKSEFYRLRLWMTVSLLWFLDIGSSAVSRFHSSF</sequence>
<name>K4A3J3_SETIT</name>
<evidence type="ECO:0000313" key="2">
    <source>
        <dbReference type="Proteomes" id="UP000004995"/>
    </source>
</evidence>
<dbReference type="Proteomes" id="UP000004995">
    <property type="component" value="Unassembled WGS sequence"/>
</dbReference>